<reference evidence="1 2" key="1">
    <citation type="submission" date="2018-10" db="EMBL/GenBank/DDBJ databases">
        <title>A high-quality apple genome assembly.</title>
        <authorList>
            <person name="Hu J."/>
        </authorList>
    </citation>
    <scope>NUCLEOTIDE SEQUENCE [LARGE SCALE GENOMIC DNA]</scope>
    <source>
        <strain evidence="2">cv. HFTH1</strain>
        <tissue evidence="1">Young leaf</tissue>
    </source>
</reference>
<evidence type="ECO:0000313" key="2">
    <source>
        <dbReference type="Proteomes" id="UP000290289"/>
    </source>
</evidence>
<dbReference type="Proteomes" id="UP000290289">
    <property type="component" value="Chromosome 9"/>
</dbReference>
<keyword evidence="2" id="KW-1185">Reference proteome</keyword>
<proteinExistence type="predicted"/>
<dbReference type="PANTHER" id="PTHR33389:SF4">
    <property type="entry name" value="PII, URIDYLYLTRANSFERASE (DUF2921)"/>
    <property type="match status" value="1"/>
</dbReference>
<dbReference type="AlphaFoldDB" id="A0A498J1K1"/>
<comment type="caution">
    <text evidence="1">The sequence shown here is derived from an EMBL/GenBank/DDBJ whole genome shotgun (WGS) entry which is preliminary data.</text>
</comment>
<dbReference type="STRING" id="3750.A0A498J1K1"/>
<name>A0A498J1K1_MALDO</name>
<gene>
    <name evidence="1" type="ORF">DVH24_000134</name>
</gene>
<sequence>MDLEATLDYLVEVVVSYPPATSLWLVNLIASITVASQKNEDDHLYFSTVKLRVLPNMYRKQQENILSRRLIEEILRILTLSLEISGILSQLFYIRHNVDYVPYMSLVSKPLGRAFLWSLMLKRSSRGYPVSLMQHLRMTLRTISDSIYLIT</sequence>
<accession>A0A498J1K1</accession>
<dbReference type="PANTHER" id="PTHR33389">
    <property type="entry name" value="FAMILY PROTEIN, PUTATIVE (DUF2921)-RELATED"/>
    <property type="match status" value="1"/>
</dbReference>
<protein>
    <submittedName>
        <fullName evidence="1">Uncharacterized protein</fullName>
    </submittedName>
</protein>
<evidence type="ECO:0000313" key="1">
    <source>
        <dbReference type="EMBL" id="RXH88535.1"/>
    </source>
</evidence>
<dbReference type="EMBL" id="RDQH01000335">
    <property type="protein sequence ID" value="RXH88535.1"/>
    <property type="molecule type" value="Genomic_DNA"/>
</dbReference>
<organism evidence="1 2">
    <name type="scientific">Malus domestica</name>
    <name type="common">Apple</name>
    <name type="synonym">Pyrus malus</name>
    <dbReference type="NCBI Taxonomy" id="3750"/>
    <lineage>
        <taxon>Eukaryota</taxon>
        <taxon>Viridiplantae</taxon>
        <taxon>Streptophyta</taxon>
        <taxon>Embryophyta</taxon>
        <taxon>Tracheophyta</taxon>
        <taxon>Spermatophyta</taxon>
        <taxon>Magnoliopsida</taxon>
        <taxon>eudicotyledons</taxon>
        <taxon>Gunneridae</taxon>
        <taxon>Pentapetalae</taxon>
        <taxon>rosids</taxon>
        <taxon>fabids</taxon>
        <taxon>Rosales</taxon>
        <taxon>Rosaceae</taxon>
        <taxon>Amygdaloideae</taxon>
        <taxon>Maleae</taxon>
        <taxon>Malus</taxon>
    </lineage>
</organism>